<dbReference type="GO" id="GO:0006281">
    <property type="term" value="P:DNA repair"/>
    <property type="evidence" value="ECO:0007669"/>
    <property type="project" value="UniProtKB-ARBA"/>
</dbReference>
<evidence type="ECO:0000256" key="1">
    <source>
        <dbReference type="SAM" id="MobiDB-lite"/>
    </source>
</evidence>
<dbReference type="PANTHER" id="PTHR46609:SF6">
    <property type="entry name" value="EXONUCLEASE, PHAGE-TYPE_RECB, C-TERMINAL DOMAIN-CONTAINING PROTEIN-RELATED"/>
    <property type="match status" value="1"/>
</dbReference>
<protein>
    <submittedName>
        <fullName evidence="2">Uncharacterized protein</fullName>
    </submittedName>
</protein>
<dbReference type="InterPro" id="IPR011604">
    <property type="entry name" value="PDDEXK-like_dom_sf"/>
</dbReference>
<dbReference type="EMBL" id="GDKF01003955">
    <property type="protein sequence ID" value="JAT74667.1"/>
    <property type="molecule type" value="Transcribed_RNA"/>
</dbReference>
<dbReference type="PANTHER" id="PTHR46609">
    <property type="entry name" value="EXONUCLEASE, PHAGE-TYPE/RECB, C-TERMINAL DOMAIN-CONTAINING PROTEIN"/>
    <property type="match status" value="1"/>
</dbReference>
<sequence>MVVSPYTTVTLNNRWGMDASGMLPNIYCNHVPLEQLRRHPRFNSLPPPEDLVLGDSAEYRLVRQDHETWDKLHAGMLTTGVLASGLGFYESESVKRLRLPPSRASRDRLAAAMERLRQKPYLPPDHGASDAAMLNSAVVQRWQSRCREPDDDVNQVIGRSQVTAGTARNTARRLASLGLKGVGCAYGKVQEASTLVELMSCFPNCTVQEAGLHMANPAHNGAAALPPMGASPDGLLFRPVPDASERPESLTLSGEEVGQDGSPESSSGVWEVVEIKNVCPFGQSGSGLFTLKDMDPVWEVRAEWVPQLQFHMLCSGLSSALLVSRSATRGLRVFRMPADEAYAGLMKHYIARLWAAVRAGRRSLPANPWVREAKYQDLLRRTLMLARSARVVAEHPGAQPLRGCTHLTRWFLDDGREGAAPS</sequence>
<accession>A0A1D2A648</accession>
<evidence type="ECO:0000313" key="2">
    <source>
        <dbReference type="EMBL" id="JAT74667.1"/>
    </source>
</evidence>
<organism evidence="2">
    <name type="scientific">Auxenochlorella protothecoides</name>
    <name type="common">Green microalga</name>
    <name type="synonym">Chlorella protothecoides</name>
    <dbReference type="NCBI Taxonomy" id="3075"/>
    <lineage>
        <taxon>Eukaryota</taxon>
        <taxon>Viridiplantae</taxon>
        <taxon>Chlorophyta</taxon>
        <taxon>core chlorophytes</taxon>
        <taxon>Trebouxiophyceae</taxon>
        <taxon>Chlorellales</taxon>
        <taxon>Chlorellaceae</taxon>
        <taxon>Auxenochlorella</taxon>
    </lineage>
</organism>
<dbReference type="InterPro" id="IPR051703">
    <property type="entry name" value="NF-kappa-B_Signaling_Reg"/>
</dbReference>
<reference evidence="2" key="1">
    <citation type="submission" date="2015-08" db="EMBL/GenBank/DDBJ databases">
        <authorList>
            <person name="Babu N.S."/>
            <person name="Beckwith C.J."/>
            <person name="Beseler K.G."/>
            <person name="Brison A."/>
            <person name="Carone J.V."/>
            <person name="Caskin T.P."/>
            <person name="Diamond M."/>
            <person name="Durham M.E."/>
            <person name="Foxe J.M."/>
            <person name="Go M."/>
            <person name="Henderson B.A."/>
            <person name="Jones I.B."/>
            <person name="McGettigan J.A."/>
            <person name="Micheletti S.J."/>
            <person name="Nasrallah M.E."/>
            <person name="Ortiz D."/>
            <person name="Piller C.R."/>
            <person name="Privatt S.R."/>
            <person name="Schneider S.L."/>
            <person name="Sharp S."/>
            <person name="Smith T.C."/>
            <person name="Stanton J.D."/>
            <person name="Ullery H.E."/>
            <person name="Wilson R.J."/>
            <person name="Serrano M.G."/>
            <person name="Buck G."/>
            <person name="Lee V."/>
            <person name="Wang Y."/>
            <person name="Carvalho R."/>
            <person name="Voegtly L."/>
            <person name="Shi R."/>
            <person name="Duckworth R."/>
            <person name="Johnson A."/>
            <person name="Loviza R."/>
            <person name="Walstead R."/>
            <person name="Shah Z."/>
            <person name="Kiflezghi M."/>
            <person name="Wade K."/>
            <person name="Ball S.L."/>
            <person name="Bradley K.W."/>
            <person name="Asai D.J."/>
            <person name="Bowman C.A."/>
            <person name="Russell D.A."/>
            <person name="Pope W.H."/>
            <person name="Jacobs-Sera D."/>
            <person name="Hendrix R.W."/>
            <person name="Hatfull G.F."/>
        </authorList>
    </citation>
    <scope>NUCLEOTIDE SEQUENCE</scope>
</reference>
<name>A0A1D2A648_AUXPR</name>
<feature type="region of interest" description="Disordered" evidence="1">
    <location>
        <begin position="240"/>
        <end position="266"/>
    </location>
</feature>
<dbReference type="AlphaFoldDB" id="A0A1D2A648"/>
<dbReference type="Gene3D" id="3.90.320.10">
    <property type="match status" value="1"/>
</dbReference>
<proteinExistence type="predicted"/>
<gene>
    <name evidence="2" type="ORF">g.27306</name>
</gene>
<dbReference type="InterPro" id="IPR011335">
    <property type="entry name" value="Restrct_endonuc-II-like"/>
</dbReference>
<dbReference type="SUPFAM" id="SSF52980">
    <property type="entry name" value="Restriction endonuclease-like"/>
    <property type="match status" value="1"/>
</dbReference>